<dbReference type="STRING" id="36166.T1GY06"/>
<dbReference type="SMART" id="SM00355">
    <property type="entry name" value="ZnF_C2H2"/>
    <property type="match status" value="2"/>
</dbReference>
<dbReference type="AlphaFoldDB" id="T1GY06"/>
<reference evidence="4" key="1">
    <citation type="submission" date="2013-02" db="EMBL/GenBank/DDBJ databases">
        <authorList>
            <person name="Hughes D."/>
        </authorList>
    </citation>
    <scope>NUCLEOTIDE SEQUENCE</scope>
    <source>
        <strain>Durham</strain>
        <strain evidence="4">NC isolate 2 -- Noor lab</strain>
    </source>
</reference>
<dbReference type="HOGENOM" id="CLU_1922333_0_0_1"/>
<sequence>EIIETPDGPFNCPVCGRKLQTIAALKRHTASKHSSRLSKHDCSKCNKSFKTKWSLSTHNSRFHRDARLKEEIKLHIVELAKLVELLFCMIIFCIATVSEDLLPRIIHLLISALTQIYEVLHDLDVMIVHIDV</sequence>
<protein>
    <recommendedName>
        <fullName evidence="2">C2H2-type domain-containing protein</fullName>
    </recommendedName>
</protein>
<organism evidence="3 4">
    <name type="scientific">Megaselia scalaris</name>
    <name type="common">Humpbacked fly</name>
    <name type="synonym">Phora scalaris</name>
    <dbReference type="NCBI Taxonomy" id="36166"/>
    <lineage>
        <taxon>Eukaryota</taxon>
        <taxon>Metazoa</taxon>
        <taxon>Ecdysozoa</taxon>
        <taxon>Arthropoda</taxon>
        <taxon>Hexapoda</taxon>
        <taxon>Insecta</taxon>
        <taxon>Pterygota</taxon>
        <taxon>Neoptera</taxon>
        <taxon>Endopterygota</taxon>
        <taxon>Diptera</taxon>
        <taxon>Brachycera</taxon>
        <taxon>Muscomorpha</taxon>
        <taxon>Platypezoidea</taxon>
        <taxon>Phoridae</taxon>
        <taxon>Megaseliini</taxon>
        <taxon>Megaselia</taxon>
    </lineage>
</organism>
<dbReference type="InterPro" id="IPR013087">
    <property type="entry name" value="Znf_C2H2_type"/>
</dbReference>
<proteinExistence type="predicted"/>
<dbReference type="PROSITE" id="PS50157">
    <property type="entry name" value="ZINC_FINGER_C2H2_2"/>
    <property type="match status" value="2"/>
</dbReference>
<dbReference type="PROSITE" id="PS00028">
    <property type="entry name" value="ZINC_FINGER_C2H2_1"/>
    <property type="match status" value="2"/>
</dbReference>
<keyword evidence="1" id="KW-0479">Metal-binding</keyword>
<keyword evidence="1" id="KW-0863">Zinc-finger</keyword>
<name>T1GY06_MEGSC</name>
<dbReference type="Gene3D" id="3.30.160.60">
    <property type="entry name" value="Classic Zinc Finger"/>
    <property type="match status" value="1"/>
</dbReference>
<feature type="domain" description="C2H2-type" evidence="2">
    <location>
        <begin position="40"/>
        <end position="68"/>
    </location>
</feature>
<dbReference type="Pfam" id="PF13912">
    <property type="entry name" value="zf-C2H2_6"/>
    <property type="match status" value="1"/>
</dbReference>
<dbReference type="EMBL" id="CAQQ02388559">
    <property type="status" value="NOT_ANNOTATED_CDS"/>
    <property type="molecule type" value="Genomic_DNA"/>
</dbReference>
<accession>T1GY06</accession>
<keyword evidence="4" id="KW-1185">Reference proteome</keyword>
<dbReference type="GO" id="GO:0008270">
    <property type="term" value="F:zinc ion binding"/>
    <property type="evidence" value="ECO:0007669"/>
    <property type="project" value="UniProtKB-KW"/>
</dbReference>
<dbReference type="InterPro" id="IPR036236">
    <property type="entry name" value="Znf_C2H2_sf"/>
</dbReference>
<dbReference type="EnsemblMetazoa" id="MESCA008721-RA">
    <property type="protein sequence ID" value="MESCA008721-PA"/>
    <property type="gene ID" value="MESCA008721"/>
</dbReference>
<dbReference type="Proteomes" id="UP000015102">
    <property type="component" value="Unassembled WGS sequence"/>
</dbReference>
<reference evidence="3" key="2">
    <citation type="submission" date="2015-06" db="UniProtKB">
        <authorList>
            <consortium name="EnsemblMetazoa"/>
        </authorList>
    </citation>
    <scope>IDENTIFICATION</scope>
</reference>
<evidence type="ECO:0000313" key="3">
    <source>
        <dbReference type="EnsemblMetazoa" id="MESCA008721-PA"/>
    </source>
</evidence>
<dbReference type="EMBL" id="CAQQ02388560">
    <property type="status" value="NOT_ANNOTATED_CDS"/>
    <property type="molecule type" value="Genomic_DNA"/>
</dbReference>
<keyword evidence="1" id="KW-0862">Zinc</keyword>
<feature type="domain" description="C2H2-type" evidence="2">
    <location>
        <begin position="10"/>
        <end position="38"/>
    </location>
</feature>
<dbReference type="Pfam" id="PF00096">
    <property type="entry name" value="zf-C2H2"/>
    <property type="match status" value="1"/>
</dbReference>
<dbReference type="SUPFAM" id="SSF57667">
    <property type="entry name" value="beta-beta-alpha zinc fingers"/>
    <property type="match status" value="1"/>
</dbReference>
<evidence type="ECO:0000313" key="4">
    <source>
        <dbReference type="Proteomes" id="UP000015102"/>
    </source>
</evidence>
<evidence type="ECO:0000259" key="2">
    <source>
        <dbReference type="PROSITE" id="PS50157"/>
    </source>
</evidence>
<evidence type="ECO:0000256" key="1">
    <source>
        <dbReference type="PROSITE-ProRule" id="PRU00042"/>
    </source>
</evidence>